<feature type="domain" description="Purine catabolism PurC-like" evidence="1">
    <location>
        <begin position="6"/>
        <end position="124"/>
    </location>
</feature>
<evidence type="ECO:0000259" key="2">
    <source>
        <dbReference type="Pfam" id="PF13556"/>
    </source>
</evidence>
<proteinExistence type="predicted"/>
<evidence type="ECO:0000313" key="4">
    <source>
        <dbReference type="Proteomes" id="UP001596174"/>
    </source>
</evidence>
<dbReference type="Pfam" id="PF13556">
    <property type="entry name" value="HTH_30"/>
    <property type="match status" value="1"/>
</dbReference>
<reference evidence="4" key="1">
    <citation type="journal article" date="2019" name="Int. J. Syst. Evol. Microbiol.">
        <title>The Global Catalogue of Microorganisms (GCM) 10K type strain sequencing project: providing services to taxonomists for standard genome sequencing and annotation.</title>
        <authorList>
            <consortium name="The Broad Institute Genomics Platform"/>
            <consortium name="The Broad Institute Genome Sequencing Center for Infectious Disease"/>
            <person name="Wu L."/>
            <person name="Ma J."/>
        </authorList>
    </citation>
    <scope>NUCLEOTIDE SEQUENCE [LARGE SCALE GENOMIC DNA]</scope>
    <source>
        <strain evidence="4">JCM 4816</strain>
    </source>
</reference>
<keyword evidence="4" id="KW-1185">Reference proteome</keyword>
<dbReference type="Proteomes" id="UP001596174">
    <property type="component" value="Unassembled WGS sequence"/>
</dbReference>
<evidence type="ECO:0000259" key="1">
    <source>
        <dbReference type="Pfam" id="PF07905"/>
    </source>
</evidence>
<dbReference type="InterPro" id="IPR042070">
    <property type="entry name" value="PucR_C-HTH_sf"/>
</dbReference>
<dbReference type="InterPro" id="IPR012914">
    <property type="entry name" value="PucR_dom"/>
</dbReference>
<name>A0ABW1G4W8_9ACTN</name>
<sequence>MLTVRDLLDDPALGLTAVAATPEGLAAPLASAHVSEVENPAPWLQGGELMMTTGMNLSPARAERYLGDIAAAGAVALGLGLGAELTFQESPDWLVAAARAVGLPLLEVPQETPFIAVTKAVFARLAEEQYAELAKANDAQRSLTAAAARGGGPVPLLTAFHQATRRWCVVADPRGRVLAGHPAGAAGEAERTGLLAAELPRLRAAGLRGSAVSSGPWGEVRAVPLGLDTLLGFLLVGGERPPDAYERTLTATAACLLSLDAERRAAQERTDREARVAAFRRLLVDDPSPEQARALLRSLRVPDPDRLQVAVAWCPGGAATAVERLASALPEVTACTDPARPEEAVLLLSGPTPEAVADEMGADVRLGVSAPVAAASGTAALRQARYALGVGRRTGVRVSGAADAGSAALLLSLGEPAALAGFADAVLDPLADALEQGRALPTLRAFLDANGAWEVAAADLGVHRHTLRHRIRRIEEVTGRDLSSAAERMDLLLAFAARDLAASGD</sequence>
<dbReference type="InterPro" id="IPR025736">
    <property type="entry name" value="PucR_C-HTH_dom"/>
</dbReference>
<dbReference type="PANTHER" id="PTHR33744:SF1">
    <property type="entry name" value="DNA-BINDING TRANSCRIPTIONAL ACTIVATOR ADER"/>
    <property type="match status" value="1"/>
</dbReference>
<accession>A0ABW1G4W8</accession>
<dbReference type="PANTHER" id="PTHR33744">
    <property type="entry name" value="CARBOHYDRATE DIACID REGULATOR"/>
    <property type="match status" value="1"/>
</dbReference>
<comment type="caution">
    <text evidence="3">The sequence shown here is derived from an EMBL/GenBank/DDBJ whole genome shotgun (WGS) entry which is preliminary data.</text>
</comment>
<evidence type="ECO:0000313" key="3">
    <source>
        <dbReference type="EMBL" id="MFC5909765.1"/>
    </source>
</evidence>
<protein>
    <submittedName>
        <fullName evidence="3">PucR family transcriptional regulator</fullName>
    </submittedName>
</protein>
<gene>
    <name evidence="3" type="ORF">ACFP3V_21445</name>
</gene>
<dbReference type="InterPro" id="IPR051448">
    <property type="entry name" value="CdaR-like_regulators"/>
</dbReference>
<dbReference type="EMBL" id="JBHSQJ010000086">
    <property type="protein sequence ID" value="MFC5909765.1"/>
    <property type="molecule type" value="Genomic_DNA"/>
</dbReference>
<dbReference type="Pfam" id="PF07905">
    <property type="entry name" value="PucR"/>
    <property type="match status" value="1"/>
</dbReference>
<feature type="domain" description="PucR C-terminal helix-turn-helix" evidence="2">
    <location>
        <begin position="440"/>
        <end position="497"/>
    </location>
</feature>
<dbReference type="RefSeq" id="WP_380585855.1">
    <property type="nucleotide sequence ID" value="NZ_JBHSQJ010000086.1"/>
</dbReference>
<dbReference type="Gene3D" id="1.10.10.2840">
    <property type="entry name" value="PucR C-terminal helix-turn-helix domain"/>
    <property type="match status" value="1"/>
</dbReference>
<organism evidence="3 4">
    <name type="scientific">Streptacidiphilus monticola</name>
    <dbReference type="NCBI Taxonomy" id="2161674"/>
    <lineage>
        <taxon>Bacteria</taxon>
        <taxon>Bacillati</taxon>
        <taxon>Actinomycetota</taxon>
        <taxon>Actinomycetes</taxon>
        <taxon>Kitasatosporales</taxon>
        <taxon>Streptomycetaceae</taxon>
        <taxon>Streptacidiphilus</taxon>
    </lineage>
</organism>